<evidence type="ECO:0000256" key="2">
    <source>
        <dbReference type="SAM" id="SignalP"/>
    </source>
</evidence>
<accession>A0A7M5XEP8</accession>
<name>A0A7M5XEP8_9CNID</name>
<evidence type="ECO:0000259" key="3">
    <source>
        <dbReference type="PROSITE" id="PS51670"/>
    </source>
</evidence>
<dbReference type="Proteomes" id="UP000594262">
    <property type="component" value="Unplaced"/>
</dbReference>
<dbReference type="EnsemblMetazoa" id="CLYHEMT020876.1">
    <property type="protein sequence ID" value="CLYHEMP020876.1"/>
    <property type="gene ID" value="CLYHEMG020876"/>
</dbReference>
<feature type="chain" id="PRO_5029453134" description="ShKT domain-containing protein" evidence="2">
    <location>
        <begin position="20"/>
        <end position="146"/>
    </location>
</feature>
<reference evidence="4" key="1">
    <citation type="submission" date="2021-01" db="UniProtKB">
        <authorList>
            <consortium name="EnsemblMetazoa"/>
        </authorList>
    </citation>
    <scope>IDENTIFICATION</scope>
</reference>
<dbReference type="Pfam" id="PF01549">
    <property type="entry name" value="ShK"/>
    <property type="match status" value="2"/>
</dbReference>
<dbReference type="PROSITE" id="PS51670">
    <property type="entry name" value="SHKT"/>
    <property type="match status" value="1"/>
</dbReference>
<keyword evidence="5" id="KW-1185">Reference proteome</keyword>
<comment type="caution">
    <text evidence="1">Lacks conserved residue(s) required for the propagation of feature annotation.</text>
</comment>
<feature type="domain" description="ShKT" evidence="3">
    <location>
        <begin position="94"/>
        <end position="132"/>
    </location>
</feature>
<evidence type="ECO:0000256" key="1">
    <source>
        <dbReference type="PROSITE-ProRule" id="PRU01005"/>
    </source>
</evidence>
<feature type="signal peptide" evidence="2">
    <location>
        <begin position="1"/>
        <end position="19"/>
    </location>
</feature>
<proteinExistence type="predicted"/>
<protein>
    <recommendedName>
        <fullName evidence="3">ShKT domain-containing protein</fullName>
    </recommendedName>
</protein>
<dbReference type="AlphaFoldDB" id="A0A7M5XEP8"/>
<dbReference type="OrthoDB" id="6034559at2759"/>
<keyword evidence="2" id="KW-0732">Signal</keyword>
<sequence length="146" mass="16377">MKFLFLMLIAMAWVNENQATSDGCHDRYGKTRCEYYQHIGWCRKLSSIKRNCRNTCVCLGGVSKVIDCRKSAWGCCNDNKTKKQDAIGLNCPDCTDDSRFTVLCDRFAKECAGSAPIVKSVRKYCPKTCNICVKDKTDVPVASIVP</sequence>
<organism evidence="4 5">
    <name type="scientific">Clytia hemisphaerica</name>
    <dbReference type="NCBI Taxonomy" id="252671"/>
    <lineage>
        <taxon>Eukaryota</taxon>
        <taxon>Metazoa</taxon>
        <taxon>Cnidaria</taxon>
        <taxon>Hydrozoa</taxon>
        <taxon>Hydroidolina</taxon>
        <taxon>Leptothecata</taxon>
        <taxon>Obeliida</taxon>
        <taxon>Clytiidae</taxon>
        <taxon>Clytia</taxon>
    </lineage>
</organism>
<dbReference type="SMART" id="SM00254">
    <property type="entry name" value="ShKT"/>
    <property type="match status" value="2"/>
</dbReference>
<dbReference type="InterPro" id="IPR003582">
    <property type="entry name" value="ShKT_dom"/>
</dbReference>
<evidence type="ECO:0000313" key="4">
    <source>
        <dbReference type="EnsemblMetazoa" id="CLYHEMP020876.1"/>
    </source>
</evidence>
<evidence type="ECO:0000313" key="5">
    <source>
        <dbReference type="Proteomes" id="UP000594262"/>
    </source>
</evidence>